<dbReference type="EMBL" id="SRLO01000070">
    <property type="protein sequence ID" value="TNN78788.1"/>
    <property type="molecule type" value="Genomic_DNA"/>
</dbReference>
<evidence type="ECO:0000313" key="2">
    <source>
        <dbReference type="Proteomes" id="UP000314294"/>
    </source>
</evidence>
<reference evidence="1 2" key="1">
    <citation type="submission" date="2019-03" db="EMBL/GenBank/DDBJ databases">
        <title>First draft genome of Liparis tanakae, snailfish: a comprehensive survey of snailfish specific genes.</title>
        <authorList>
            <person name="Kim W."/>
            <person name="Song I."/>
            <person name="Jeong J.-H."/>
            <person name="Kim D."/>
            <person name="Kim S."/>
            <person name="Ryu S."/>
            <person name="Song J.Y."/>
            <person name="Lee S.K."/>
        </authorList>
    </citation>
    <scope>NUCLEOTIDE SEQUENCE [LARGE SCALE GENOMIC DNA]</scope>
    <source>
        <tissue evidence="1">Muscle</tissue>
    </source>
</reference>
<evidence type="ECO:0000313" key="1">
    <source>
        <dbReference type="EMBL" id="TNN78788.1"/>
    </source>
</evidence>
<comment type="caution">
    <text evidence="1">The sequence shown here is derived from an EMBL/GenBank/DDBJ whole genome shotgun (WGS) entry which is preliminary data.</text>
</comment>
<protein>
    <submittedName>
        <fullName evidence="1">Uncharacterized protein</fullName>
    </submittedName>
</protein>
<sequence>MTGSTKPKMKTQIFIRLSQKLQMQYIRKIWKDRQTPWRCNVKIPLLVLVLPRIMAGMPAADDSTQMITLMILALTGVRKSRALMGWHTAT</sequence>
<dbReference type="AlphaFoldDB" id="A0A4Z2IM36"/>
<organism evidence="1 2">
    <name type="scientific">Liparis tanakae</name>
    <name type="common">Tanaka's snailfish</name>
    <dbReference type="NCBI Taxonomy" id="230148"/>
    <lineage>
        <taxon>Eukaryota</taxon>
        <taxon>Metazoa</taxon>
        <taxon>Chordata</taxon>
        <taxon>Craniata</taxon>
        <taxon>Vertebrata</taxon>
        <taxon>Euteleostomi</taxon>
        <taxon>Actinopterygii</taxon>
        <taxon>Neopterygii</taxon>
        <taxon>Teleostei</taxon>
        <taxon>Neoteleostei</taxon>
        <taxon>Acanthomorphata</taxon>
        <taxon>Eupercaria</taxon>
        <taxon>Perciformes</taxon>
        <taxon>Cottioidei</taxon>
        <taxon>Cottales</taxon>
        <taxon>Liparidae</taxon>
        <taxon>Liparis</taxon>
    </lineage>
</organism>
<dbReference type="Proteomes" id="UP000314294">
    <property type="component" value="Unassembled WGS sequence"/>
</dbReference>
<accession>A0A4Z2IM36</accession>
<proteinExistence type="predicted"/>
<gene>
    <name evidence="1" type="ORF">EYF80_010958</name>
</gene>
<name>A0A4Z2IM36_9TELE</name>
<keyword evidence="2" id="KW-1185">Reference proteome</keyword>